<keyword evidence="4 5" id="KW-0472">Membrane</keyword>
<feature type="transmembrane region" description="Helical" evidence="5">
    <location>
        <begin position="100"/>
        <end position="124"/>
    </location>
</feature>
<dbReference type="STRING" id="1344416.A0A139AM49"/>
<keyword evidence="5" id="KW-0813">Transport</keyword>
<dbReference type="PANTHER" id="PTHR12701:SF20">
    <property type="entry name" value="ENDOPLASMIC RETICULUM TRANSMEMBRANE PROTEIN"/>
    <property type="match status" value="1"/>
</dbReference>
<accession>A0A139AM49</accession>
<gene>
    <name evidence="7" type="ORF">M427DRAFT_30418</name>
</gene>
<evidence type="ECO:0000256" key="3">
    <source>
        <dbReference type="ARBA" id="ARBA00022989"/>
    </source>
</evidence>
<dbReference type="AlphaFoldDB" id="A0A139AM49"/>
<proteinExistence type="inferred from homology"/>
<evidence type="ECO:0000256" key="1">
    <source>
        <dbReference type="ARBA" id="ARBA00004141"/>
    </source>
</evidence>
<evidence type="ECO:0000259" key="6">
    <source>
        <dbReference type="Pfam" id="PF05529"/>
    </source>
</evidence>
<dbReference type="Pfam" id="PF05529">
    <property type="entry name" value="Bap31"/>
    <property type="match status" value="1"/>
</dbReference>
<dbReference type="GO" id="GO:0006886">
    <property type="term" value="P:intracellular protein transport"/>
    <property type="evidence" value="ECO:0007669"/>
    <property type="project" value="UniProtKB-UniRule"/>
</dbReference>
<feature type="transmembrane region" description="Helical" evidence="5">
    <location>
        <begin position="47"/>
        <end position="66"/>
    </location>
</feature>
<feature type="transmembrane region" description="Helical" evidence="5">
    <location>
        <begin position="6"/>
        <end position="26"/>
    </location>
</feature>
<keyword evidence="2 5" id="KW-0812">Transmembrane</keyword>
<comment type="similarity">
    <text evidence="5">Belongs to the BCAP29/BCAP31 family.</text>
</comment>
<keyword evidence="8" id="KW-1185">Reference proteome</keyword>
<evidence type="ECO:0000256" key="4">
    <source>
        <dbReference type="ARBA" id="ARBA00023136"/>
    </source>
</evidence>
<evidence type="ECO:0000313" key="8">
    <source>
        <dbReference type="Proteomes" id="UP000070544"/>
    </source>
</evidence>
<evidence type="ECO:0000313" key="7">
    <source>
        <dbReference type="EMBL" id="KXS17634.1"/>
    </source>
</evidence>
<evidence type="ECO:0000256" key="5">
    <source>
        <dbReference type="RuleBase" id="RU367026"/>
    </source>
</evidence>
<dbReference type="PANTHER" id="PTHR12701">
    <property type="entry name" value="BCR-ASSOCIATED PROTEIN, BAP"/>
    <property type="match status" value="1"/>
</dbReference>
<reference evidence="7 8" key="1">
    <citation type="journal article" date="2015" name="Genome Biol. Evol.">
        <title>Phylogenomic analyses indicate that early fungi evolved digesting cell walls of algal ancestors of land plants.</title>
        <authorList>
            <person name="Chang Y."/>
            <person name="Wang S."/>
            <person name="Sekimoto S."/>
            <person name="Aerts A.L."/>
            <person name="Choi C."/>
            <person name="Clum A."/>
            <person name="LaButti K.M."/>
            <person name="Lindquist E.A."/>
            <person name="Yee Ngan C."/>
            <person name="Ohm R.A."/>
            <person name="Salamov A.A."/>
            <person name="Grigoriev I.V."/>
            <person name="Spatafora J.W."/>
            <person name="Berbee M.L."/>
        </authorList>
    </citation>
    <scope>NUCLEOTIDE SEQUENCE [LARGE SCALE GENOMIC DNA]</scope>
    <source>
        <strain evidence="7 8">JEL478</strain>
    </source>
</reference>
<sequence length="183" mass="20425">MSIQYTLAFVCLVIEVIAFVLLSLPFGHKQKAQAINFVSTSPAFKPVRTLIMVVGFLILILFFDALNRAVLNPPSKVDLQGQPFTEHAVNSKKFFAQRNLYLTGSTLLMFYATTQYYSLMLFHLRTKAELEAKLKVQQRATEGTPKREGVARSAEAEAVTTIVGGSPARRGEEIELEGLRKRS</sequence>
<dbReference type="Proteomes" id="UP000070544">
    <property type="component" value="Unassembled WGS sequence"/>
</dbReference>
<dbReference type="GO" id="GO:0005789">
    <property type="term" value="C:endoplasmic reticulum membrane"/>
    <property type="evidence" value="ECO:0007669"/>
    <property type="project" value="UniProtKB-SubCell"/>
</dbReference>
<protein>
    <recommendedName>
        <fullName evidence="5">Endoplasmic reticulum transmembrane protein</fullName>
    </recommendedName>
</protein>
<dbReference type="GO" id="GO:0006888">
    <property type="term" value="P:endoplasmic reticulum to Golgi vesicle-mediated transport"/>
    <property type="evidence" value="ECO:0007669"/>
    <property type="project" value="UniProtKB-UniRule"/>
</dbReference>
<organism evidence="7 8">
    <name type="scientific">Gonapodya prolifera (strain JEL478)</name>
    <name type="common">Monoblepharis prolifera</name>
    <dbReference type="NCBI Taxonomy" id="1344416"/>
    <lineage>
        <taxon>Eukaryota</taxon>
        <taxon>Fungi</taxon>
        <taxon>Fungi incertae sedis</taxon>
        <taxon>Chytridiomycota</taxon>
        <taxon>Chytridiomycota incertae sedis</taxon>
        <taxon>Monoblepharidomycetes</taxon>
        <taxon>Monoblepharidales</taxon>
        <taxon>Gonapodyaceae</taxon>
        <taxon>Gonapodya</taxon>
    </lineage>
</organism>
<keyword evidence="5" id="KW-0931">ER-Golgi transport</keyword>
<keyword evidence="5" id="KW-0653">Protein transport</keyword>
<name>A0A139AM49_GONPJ</name>
<comment type="function">
    <text evidence="5">May play a role in anterograde transport of membrane proteins from the endoplasmic reticulum to the Golgi.</text>
</comment>
<keyword evidence="3 5" id="KW-1133">Transmembrane helix</keyword>
<feature type="domain" description="BAP29/BAP31 transmembrane" evidence="6">
    <location>
        <begin position="1"/>
        <end position="132"/>
    </location>
</feature>
<dbReference type="InterPro" id="IPR040463">
    <property type="entry name" value="BAP29/BAP31_N"/>
</dbReference>
<keyword evidence="5" id="KW-0256">Endoplasmic reticulum</keyword>
<dbReference type="OrthoDB" id="435607at2759"/>
<comment type="subcellular location">
    <subcellularLocation>
        <location evidence="5">Endoplasmic reticulum membrane</location>
        <topology evidence="5">Multi-pass membrane protein</topology>
    </subcellularLocation>
    <subcellularLocation>
        <location evidence="1">Membrane</location>
        <topology evidence="1">Multi-pass membrane protein</topology>
    </subcellularLocation>
</comment>
<evidence type="ECO:0000256" key="2">
    <source>
        <dbReference type="ARBA" id="ARBA00022692"/>
    </source>
</evidence>
<dbReference type="InterPro" id="IPR008417">
    <property type="entry name" value="BAP29/BAP31"/>
</dbReference>
<dbReference type="GO" id="GO:0070973">
    <property type="term" value="P:protein localization to endoplasmic reticulum exit site"/>
    <property type="evidence" value="ECO:0007669"/>
    <property type="project" value="UniProtKB-UniRule"/>
</dbReference>
<dbReference type="EMBL" id="KQ965746">
    <property type="protein sequence ID" value="KXS17634.1"/>
    <property type="molecule type" value="Genomic_DNA"/>
</dbReference>